<dbReference type="PROSITE" id="PS50893">
    <property type="entry name" value="ABC_TRANSPORTER_2"/>
    <property type="match status" value="1"/>
</dbReference>
<dbReference type="RefSeq" id="WP_071656979.1">
    <property type="nucleotide sequence ID" value="NZ_MLCF01000064.1"/>
</dbReference>
<proteinExistence type="predicted"/>
<dbReference type="InterPro" id="IPR003593">
    <property type="entry name" value="AAA+_ATPase"/>
</dbReference>
<keyword evidence="5 7" id="KW-1133">Transmembrane helix</keyword>
<dbReference type="PANTHER" id="PTHR24221">
    <property type="entry name" value="ATP-BINDING CASSETTE SUB-FAMILY B"/>
    <property type="match status" value="1"/>
</dbReference>
<dbReference type="SUPFAM" id="SSF52540">
    <property type="entry name" value="P-loop containing nucleoside triphosphate hydrolases"/>
    <property type="match status" value="1"/>
</dbReference>
<organism evidence="9 10">
    <name type="scientific">Mangrovactinospora gilvigrisea</name>
    <dbReference type="NCBI Taxonomy" id="1428644"/>
    <lineage>
        <taxon>Bacteria</taxon>
        <taxon>Bacillati</taxon>
        <taxon>Actinomycetota</taxon>
        <taxon>Actinomycetes</taxon>
        <taxon>Kitasatosporales</taxon>
        <taxon>Streptomycetaceae</taxon>
        <taxon>Mangrovactinospora</taxon>
    </lineage>
</organism>
<keyword evidence="6 7" id="KW-0472">Membrane</keyword>
<dbReference type="GO" id="GO:0005886">
    <property type="term" value="C:plasma membrane"/>
    <property type="evidence" value="ECO:0007669"/>
    <property type="project" value="UniProtKB-SubCell"/>
</dbReference>
<evidence type="ECO:0000256" key="5">
    <source>
        <dbReference type="ARBA" id="ARBA00022989"/>
    </source>
</evidence>
<keyword evidence="3" id="KW-0547">Nucleotide-binding</keyword>
<dbReference type="InterPro" id="IPR036640">
    <property type="entry name" value="ABC1_TM_sf"/>
</dbReference>
<sequence>MRVAPGATAVNLLWSVVTTAAQTGVLVATGRLVGALPDAVRHGWTARVTADLAVLVALFTVSQVVPVLWEHGRYHLKNVVKTAVSADVSDRMLAPAGVAHLEDPAVQDEYTRAAGFIGYTIRDGANQAQRMLQNRLSALAAAALIGVLFHWWLAVLALAALWATESYHARILYREDDTWHGESEHHRDAEYHFGLGMGPAAKELRVFGLGRWLTDRYDDRWTTASAPMNAVRRATAARGALVSTCGLAVFGAAIWFTAAAAADGALPLAATTSVVGALLRLATDVSGYVVSVTRRGSVCLRALRRLPGMIAERAPERGGTAALPDGAPHHEIRFEKVSFRYPGQRRDILRDLDLTIRAGEALALVGVNGAGKSTLVKLLTAAHLPTSGRILVDGVSLADLSPQARAAWQRRASTITQDFLRLPLSAAENVALREVGGDPADRAALDDAAERAGAADLVARLPHGWDTVLDKAHANGTDLSGGEWQRIALARALHATAHSSGVLILDEPAAALDVRAEAALVERYLELTSRVTSLIISHRFSVVRDADRIVVLEGGRVTEHGTHAQLLATDGKYATMFRTQADRYAA</sequence>
<keyword evidence="2 7" id="KW-0812">Transmembrane</keyword>
<protein>
    <recommendedName>
        <fullName evidence="8">ABC transporter domain-containing protein</fullName>
    </recommendedName>
</protein>
<keyword evidence="10" id="KW-1185">Reference proteome</keyword>
<evidence type="ECO:0000256" key="4">
    <source>
        <dbReference type="ARBA" id="ARBA00022840"/>
    </source>
</evidence>
<feature type="transmembrane region" description="Helical" evidence="7">
    <location>
        <begin position="138"/>
        <end position="163"/>
    </location>
</feature>
<dbReference type="SMART" id="SM00382">
    <property type="entry name" value="AAA"/>
    <property type="match status" value="1"/>
</dbReference>
<evidence type="ECO:0000256" key="6">
    <source>
        <dbReference type="ARBA" id="ARBA00023136"/>
    </source>
</evidence>
<dbReference type="EMBL" id="MLCF01000064">
    <property type="protein sequence ID" value="OIV37079.1"/>
    <property type="molecule type" value="Genomic_DNA"/>
</dbReference>
<dbReference type="GO" id="GO:0005524">
    <property type="term" value="F:ATP binding"/>
    <property type="evidence" value="ECO:0007669"/>
    <property type="project" value="UniProtKB-KW"/>
</dbReference>
<gene>
    <name evidence="9" type="ORF">BIV57_13015</name>
</gene>
<dbReference type="GO" id="GO:0016887">
    <property type="term" value="F:ATP hydrolysis activity"/>
    <property type="evidence" value="ECO:0007669"/>
    <property type="project" value="InterPro"/>
</dbReference>
<evidence type="ECO:0000256" key="3">
    <source>
        <dbReference type="ARBA" id="ARBA00022741"/>
    </source>
</evidence>
<evidence type="ECO:0000259" key="8">
    <source>
        <dbReference type="PROSITE" id="PS50893"/>
    </source>
</evidence>
<feature type="domain" description="ABC transporter" evidence="8">
    <location>
        <begin position="332"/>
        <end position="579"/>
    </location>
</feature>
<dbReference type="STRING" id="1428644.BIV57_13015"/>
<name>A0A1J7BEF9_9ACTN</name>
<dbReference type="InterPro" id="IPR027417">
    <property type="entry name" value="P-loop_NTPase"/>
</dbReference>
<dbReference type="InterPro" id="IPR039421">
    <property type="entry name" value="Type_1_exporter"/>
</dbReference>
<dbReference type="PANTHER" id="PTHR24221:SF654">
    <property type="entry name" value="ATP-BINDING CASSETTE SUB-FAMILY B MEMBER 6"/>
    <property type="match status" value="1"/>
</dbReference>
<dbReference type="GO" id="GO:0034040">
    <property type="term" value="F:ATPase-coupled lipid transmembrane transporter activity"/>
    <property type="evidence" value="ECO:0007669"/>
    <property type="project" value="TreeGrafter"/>
</dbReference>
<keyword evidence="4" id="KW-0067">ATP-binding</keyword>
<dbReference type="Gene3D" id="1.20.1560.10">
    <property type="entry name" value="ABC transporter type 1, transmembrane domain"/>
    <property type="match status" value="1"/>
</dbReference>
<reference evidence="9 10" key="1">
    <citation type="submission" date="2016-10" db="EMBL/GenBank/DDBJ databases">
        <title>Genome sequence of Streptomyces gilvigriseus MUSC 26.</title>
        <authorList>
            <person name="Lee L.-H."/>
            <person name="Ser H.-L."/>
        </authorList>
    </citation>
    <scope>NUCLEOTIDE SEQUENCE [LARGE SCALE GENOMIC DNA]</scope>
    <source>
        <strain evidence="9 10">MUSC 26</strain>
    </source>
</reference>
<dbReference type="OrthoDB" id="9806127at2"/>
<evidence type="ECO:0000256" key="2">
    <source>
        <dbReference type="ARBA" id="ARBA00022692"/>
    </source>
</evidence>
<dbReference type="Proteomes" id="UP000243342">
    <property type="component" value="Unassembled WGS sequence"/>
</dbReference>
<evidence type="ECO:0000256" key="1">
    <source>
        <dbReference type="ARBA" id="ARBA00004651"/>
    </source>
</evidence>
<dbReference type="SUPFAM" id="SSF90123">
    <property type="entry name" value="ABC transporter transmembrane region"/>
    <property type="match status" value="1"/>
</dbReference>
<comment type="subcellular location">
    <subcellularLocation>
        <location evidence="1">Cell membrane</location>
        <topology evidence="1">Multi-pass membrane protein</topology>
    </subcellularLocation>
</comment>
<dbReference type="Gene3D" id="3.40.50.300">
    <property type="entry name" value="P-loop containing nucleotide triphosphate hydrolases"/>
    <property type="match status" value="1"/>
</dbReference>
<evidence type="ECO:0000313" key="9">
    <source>
        <dbReference type="EMBL" id="OIV37079.1"/>
    </source>
</evidence>
<dbReference type="PROSITE" id="PS00211">
    <property type="entry name" value="ABC_TRANSPORTER_1"/>
    <property type="match status" value="1"/>
</dbReference>
<accession>A0A1J7BEF9</accession>
<dbReference type="InterPro" id="IPR017871">
    <property type="entry name" value="ABC_transporter-like_CS"/>
</dbReference>
<evidence type="ECO:0000313" key="10">
    <source>
        <dbReference type="Proteomes" id="UP000243342"/>
    </source>
</evidence>
<dbReference type="InterPro" id="IPR003439">
    <property type="entry name" value="ABC_transporter-like_ATP-bd"/>
</dbReference>
<feature type="transmembrane region" description="Helical" evidence="7">
    <location>
        <begin position="12"/>
        <end position="32"/>
    </location>
</feature>
<dbReference type="Pfam" id="PF00005">
    <property type="entry name" value="ABC_tran"/>
    <property type="match status" value="1"/>
</dbReference>
<evidence type="ECO:0000256" key="7">
    <source>
        <dbReference type="SAM" id="Phobius"/>
    </source>
</evidence>
<comment type="caution">
    <text evidence="9">The sequence shown here is derived from an EMBL/GenBank/DDBJ whole genome shotgun (WGS) entry which is preliminary data.</text>
</comment>
<dbReference type="AlphaFoldDB" id="A0A1J7BEF9"/>